<sequence>MRHYPTATTKLLTLILSEGPPILKKILSSEKTLFLGLVAFRATNALIIQTSFVPDEYWQTLEVAHHMAFGYGHLTWEWKQGLRSYVYPAVFAVMYKFLALVHLDSRILLIKLPRLLQGVMAAVGDLYLYKLSHKLSGSRRVAQWSLLCQLTSWFMFYCCTRTLGNSVETVLTTVAFYHFPWPRRHRKAQWKYITLVALAIVVRPTAAIVWLPLVMWHMWMYRSSFWKLTKMFAERGFVVLFLSSLIDRFFYGQWMNVHYNFLQFNILHDMAGFYGTHPWHWYLSQGFAVIMGTHLFPFLLAVKHAMEPVLLAVIAWTTFVYSLLGHKEFRFLLPVLPLTMHLCGTYLHYITDTCHDDGDGDGDGLSRRPEAPQRRRHYSSGVCSWKVFLVISLVLTNLPIAMYTSLLHQRGTVDVTRFLHDQGGLETKDRRMSVFFLMPCHSTPYYSYIHRNISMRFLTCEPNLSRRANYSDEAEVFFWRPDAWLKVKDNFDDVHPPSHLVMFSVLHTRISTFLDRHNYTDCAKVFHTHVPEGRVSSHVIVSCHETWNRRKTPRRATFGSSFDRGRH</sequence>
<accession>A0AAD9UJ71</accession>
<dbReference type="GO" id="GO:0005789">
    <property type="term" value="C:endoplasmic reticulum membrane"/>
    <property type="evidence" value="ECO:0007669"/>
    <property type="project" value="UniProtKB-SubCell"/>
</dbReference>
<reference evidence="9" key="1">
    <citation type="journal article" date="2023" name="Mol. Biol. Evol.">
        <title>Third-Generation Sequencing Reveals the Adaptive Role of the Epigenome in Three Deep-Sea Polychaetes.</title>
        <authorList>
            <person name="Perez M."/>
            <person name="Aroh O."/>
            <person name="Sun Y."/>
            <person name="Lan Y."/>
            <person name="Juniper S.K."/>
            <person name="Young C.R."/>
            <person name="Angers B."/>
            <person name="Qian P.Y."/>
        </authorList>
    </citation>
    <scope>NUCLEOTIDE SEQUENCE</scope>
    <source>
        <strain evidence="9">R07B-5</strain>
    </source>
</reference>
<dbReference type="AlphaFoldDB" id="A0AAD9UJ71"/>
<evidence type="ECO:0000256" key="3">
    <source>
        <dbReference type="ARBA" id="ARBA00022679"/>
    </source>
</evidence>
<dbReference type="InterPro" id="IPR005599">
    <property type="entry name" value="GPI_mannosylTrfase"/>
</dbReference>
<dbReference type="Proteomes" id="UP001209878">
    <property type="component" value="Unassembled WGS sequence"/>
</dbReference>
<dbReference type="PANTHER" id="PTHR22760">
    <property type="entry name" value="GLYCOSYLTRANSFERASE"/>
    <property type="match status" value="1"/>
</dbReference>
<organism evidence="9 10">
    <name type="scientific">Ridgeia piscesae</name>
    <name type="common">Tubeworm</name>
    <dbReference type="NCBI Taxonomy" id="27915"/>
    <lineage>
        <taxon>Eukaryota</taxon>
        <taxon>Metazoa</taxon>
        <taxon>Spiralia</taxon>
        <taxon>Lophotrochozoa</taxon>
        <taxon>Annelida</taxon>
        <taxon>Polychaeta</taxon>
        <taxon>Sedentaria</taxon>
        <taxon>Canalipalpata</taxon>
        <taxon>Sabellida</taxon>
        <taxon>Siboglinidae</taxon>
        <taxon>Ridgeia</taxon>
    </lineage>
</organism>
<evidence type="ECO:0000256" key="4">
    <source>
        <dbReference type="ARBA" id="ARBA00022692"/>
    </source>
</evidence>
<dbReference type="Pfam" id="PF03901">
    <property type="entry name" value="Glyco_transf_22"/>
    <property type="match status" value="1"/>
</dbReference>
<evidence type="ECO:0000256" key="2">
    <source>
        <dbReference type="ARBA" id="ARBA00022676"/>
    </source>
</evidence>
<keyword evidence="6 8" id="KW-1133">Transmembrane helix</keyword>
<evidence type="ECO:0000256" key="8">
    <source>
        <dbReference type="RuleBase" id="RU363075"/>
    </source>
</evidence>
<comment type="subcellular location">
    <subcellularLocation>
        <location evidence="1 8">Endoplasmic reticulum membrane</location>
        <topology evidence="1 8">Multi-pass membrane protein</topology>
    </subcellularLocation>
</comment>
<dbReference type="EMBL" id="JAODUO010000052">
    <property type="protein sequence ID" value="KAK2191499.1"/>
    <property type="molecule type" value="Genomic_DNA"/>
</dbReference>
<keyword evidence="10" id="KW-1185">Reference proteome</keyword>
<feature type="transmembrane region" description="Helical" evidence="8">
    <location>
        <begin position="279"/>
        <end position="302"/>
    </location>
</feature>
<comment type="caution">
    <text evidence="9">The sequence shown here is derived from an EMBL/GenBank/DDBJ whole genome shotgun (WGS) entry which is preliminary data.</text>
</comment>
<evidence type="ECO:0000256" key="7">
    <source>
        <dbReference type="ARBA" id="ARBA00023136"/>
    </source>
</evidence>
<keyword evidence="7 8" id="KW-0472">Membrane</keyword>
<evidence type="ECO:0000256" key="5">
    <source>
        <dbReference type="ARBA" id="ARBA00022824"/>
    </source>
</evidence>
<keyword evidence="5 8" id="KW-0256">Endoplasmic reticulum</keyword>
<dbReference type="EC" id="2.4.1.-" evidence="8"/>
<dbReference type="GO" id="GO:0006506">
    <property type="term" value="P:GPI anchor biosynthetic process"/>
    <property type="evidence" value="ECO:0007669"/>
    <property type="project" value="TreeGrafter"/>
</dbReference>
<feature type="transmembrane region" description="Helical" evidence="8">
    <location>
        <begin position="192"/>
        <end position="216"/>
    </location>
</feature>
<evidence type="ECO:0000313" key="10">
    <source>
        <dbReference type="Proteomes" id="UP001209878"/>
    </source>
</evidence>
<evidence type="ECO:0000256" key="6">
    <source>
        <dbReference type="ARBA" id="ARBA00022989"/>
    </source>
</evidence>
<dbReference type="GO" id="GO:0000026">
    <property type="term" value="F:alpha-1,2-mannosyltransferase activity"/>
    <property type="evidence" value="ECO:0007669"/>
    <property type="project" value="TreeGrafter"/>
</dbReference>
<feature type="transmembrane region" description="Helical" evidence="8">
    <location>
        <begin position="309"/>
        <end position="326"/>
    </location>
</feature>
<keyword evidence="3" id="KW-0808">Transferase</keyword>
<comment type="caution">
    <text evidence="8">Lacks conserved residue(s) required for the propagation of feature annotation.</text>
</comment>
<evidence type="ECO:0000313" key="9">
    <source>
        <dbReference type="EMBL" id="KAK2191499.1"/>
    </source>
</evidence>
<keyword evidence="2 8" id="KW-0328">Glycosyltransferase</keyword>
<name>A0AAD9UJ71_RIDPI</name>
<protein>
    <recommendedName>
        <fullName evidence="8">Mannosyltransferase</fullName>
        <ecNumber evidence="8">2.4.1.-</ecNumber>
    </recommendedName>
</protein>
<gene>
    <name evidence="9" type="ORF">NP493_49g03045</name>
</gene>
<keyword evidence="4 8" id="KW-0812">Transmembrane</keyword>
<comment type="similarity">
    <text evidence="8">Belongs to the glycosyltransferase 22 family.</text>
</comment>
<evidence type="ECO:0000256" key="1">
    <source>
        <dbReference type="ARBA" id="ARBA00004477"/>
    </source>
</evidence>
<proteinExistence type="inferred from homology"/>
<dbReference type="PANTHER" id="PTHR22760:SF4">
    <property type="entry name" value="GPI MANNOSYLTRANSFERASE 3"/>
    <property type="match status" value="1"/>
</dbReference>